<evidence type="ECO:0000256" key="2">
    <source>
        <dbReference type="ARBA" id="ARBA00022679"/>
    </source>
</evidence>
<reference evidence="6 7" key="1">
    <citation type="submission" date="2017-04" db="EMBL/GenBank/DDBJ databases">
        <authorList>
            <person name="Afonso C.L."/>
            <person name="Miller P.J."/>
            <person name="Scott M.A."/>
            <person name="Spackman E."/>
            <person name="Goraichik I."/>
            <person name="Dimitrov K.M."/>
            <person name="Suarez D.L."/>
            <person name="Swayne D.E."/>
        </authorList>
    </citation>
    <scope>NUCLEOTIDE SEQUENCE [LARGE SCALE GENOMIC DNA]</scope>
    <source>
        <strain evidence="6 7">CGMCC 1.10972</strain>
    </source>
</reference>
<sequence length="240" mass="26219">MSDVMTSEAITYEARRAEIETYFDRTAAETWKKLTSTAPVGRIRQTVRAGRDTMRATLLSWLPEDLTGRRILDAGCGTGAFAVEAAARGADIVAIDLSETLVAHARTAAESLSLKGQVTFRSGDMLDEGLGRFDHVIAMDSLIHYEPADAVAALARLCERTEQSILFTFAPKTPLLTVMHAAGRFFPRGDRAPAIVPVSRRGLIRRIEAEAPIAERFAPGRGLRVDTGFYKSHAMELAAR</sequence>
<dbReference type="CDD" id="cd02440">
    <property type="entry name" value="AdoMet_MTases"/>
    <property type="match status" value="1"/>
</dbReference>
<dbReference type="InterPro" id="IPR010251">
    <property type="entry name" value="Mg_prot_MeTrfase"/>
</dbReference>
<protein>
    <recommendedName>
        <fullName evidence="4">Magnesium protoporphyrin IX methyltransferase</fullName>
        <ecNumber evidence="4">2.1.1.11</ecNumber>
    </recommendedName>
</protein>
<name>A0A1W2EUH1_9HYPH</name>
<keyword evidence="2 6" id="KW-0808">Transferase</keyword>
<keyword evidence="7" id="KW-1185">Reference proteome</keyword>
<keyword evidence="1 6" id="KW-0489">Methyltransferase</keyword>
<dbReference type="PROSITE" id="PS51556">
    <property type="entry name" value="SAM_MT_MG_PIX"/>
    <property type="match status" value="1"/>
</dbReference>
<dbReference type="GO" id="GO:0032259">
    <property type="term" value="P:methylation"/>
    <property type="evidence" value="ECO:0007669"/>
    <property type="project" value="UniProtKB-KW"/>
</dbReference>
<dbReference type="Gene3D" id="3.40.50.150">
    <property type="entry name" value="Vaccinia Virus protein VP39"/>
    <property type="match status" value="1"/>
</dbReference>
<evidence type="ECO:0000256" key="3">
    <source>
        <dbReference type="ARBA" id="ARBA00022691"/>
    </source>
</evidence>
<dbReference type="EC" id="2.1.1.11" evidence="4"/>
<evidence type="ECO:0000313" key="6">
    <source>
        <dbReference type="EMBL" id="SMD13311.1"/>
    </source>
</evidence>
<dbReference type="PANTHER" id="PTHR43464">
    <property type="entry name" value="METHYLTRANSFERASE"/>
    <property type="match status" value="1"/>
</dbReference>
<evidence type="ECO:0000256" key="1">
    <source>
        <dbReference type="ARBA" id="ARBA00022603"/>
    </source>
</evidence>
<dbReference type="Proteomes" id="UP000192656">
    <property type="component" value="Unassembled WGS sequence"/>
</dbReference>
<dbReference type="GO" id="GO:0015995">
    <property type="term" value="P:chlorophyll biosynthetic process"/>
    <property type="evidence" value="ECO:0007669"/>
    <property type="project" value="UniProtKB-UniRule"/>
</dbReference>
<dbReference type="EMBL" id="FWXR01000036">
    <property type="protein sequence ID" value="SMD13311.1"/>
    <property type="molecule type" value="Genomic_DNA"/>
</dbReference>
<accession>A0A1W2EUH1</accession>
<dbReference type="RefSeq" id="WP_244557075.1">
    <property type="nucleotide sequence ID" value="NZ_FWXR01000036.1"/>
</dbReference>
<gene>
    <name evidence="6" type="ORF">SAMN06297251_1369</name>
</gene>
<proteinExistence type="predicted"/>
<dbReference type="Pfam" id="PF07109">
    <property type="entry name" value="Mg-por_mtran_C"/>
    <property type="match status" value="1"/>
</dbReference>
<feature type="domain" description="Magnesium-protoporphyrin IX methyltransferase C-terminal" evidence="5">
    <location>
        <begin position="138"/>
        <end position="237"/>
    </location>
</feature>
<dbReference type="InterPro" id="IPR029063">
    <property type="entry name" value="SAM-dependent_MTases_sf"/>
</dbReference>
<dbReference type="PANTHER" id="PTHR43464:SF19">
    <property type="entry name" value="UBIQUINONE BIOSYNTHESIS O-METHYLTRANSFERASE, MITOCHONDRIAL"/>
    <property type="match status" value="1"/>
</dbReference>
<evidence type="ECO:0000313" key="7">
    <source>
        <dbReference type="Proteomes" id="UP000192656"/>
    </source>
</evidence>
<dbReference type="InterPro" id="IPR010940">
    <property type="entry name" value="Mg_prot_MeTrfase_C"/>
</dbReference>
<organism evidence="6 7">
    <name type="scientific">Fulvimarina manganoxydans</name>
    <dbReference type="NCBI Taxonomy" id="937218"/>
    <lineage>
        <taxon>Bacteria</taxon>
        <taxon>Pseudomonadati</taxon>
        <taxon>Pseudomonadota</taxon>
        <taxon>Alphaproteobacteria</taxon>
        <taxon>Hyphomicrobiales</taxon>
        <taxon>Aurantimonadaceae</taxon>
        <taxon>Fulvimarina</taxon>
    </lineage>
</organism>
<evidence type="ECO:0000259" key="5">
    <source>
        <dbReference type="Pfam" id="PF07109"/>
    </source>
</evidence>
<evidence type="ECO:0000256" key="4">
    <source>
        <dbReference type="NCBIfam" id="TIGR02021"/>
    </source>
</evidence>
<keyword evidence="3" id="KW-0949">S-adenosyl-L-methionine</keyword>
<dbReference type="NCBIfam" id="TIGR02021">
    <property type="entry name" value="BchM-ChlM"/>
    <property type="match status" value="1"/>
</dbReference>
<dbReference type="STRING" id="937218.SAMN06297251_1369"/>
<dbReference type="SUPFAM" id="SSF53335">
    <property type="entry name" value="S-adenosyl-L-methionine-dependent methyltransferases"/>
    <property type="match status" value="1"/>
</dbReference>
<dbReference type="AlphaFoldDB" id="A0A1W2EUH1"/>
<dbReference type="Pfam" id="PF03602">
    <property type="entry name" value="Cons_hypoth95"/>
    <property type="match status" value="1"/>
</dbReference>
<dbReference type="GO" id="GO:0046406">
    <property type="term" value="F:magnesium protoporphyrin IX methyltransferase activity"/>
    <property type="evidence" value="ECO:0007669"/>
    <property type="project" value="UniProtKB-UniRule"/>
</dbReference>